<dbReference type="EMBL" id="JAMBOP010000001">
    <property type="protein sequence ID" value="MCM3734489.1"/>
    <property type="molecule type" value="Genomic_DNA"/>
</dbReference>
<sequence length="266" mass="30836">MWNYEAEEAKGVIVIVHGAMEHHGRYEALADMWRSLGFHVVMGDLPAHGTTSRNRGHITSFDEYIEEVKTWIKEAKKYYLPLFLCGHSMGGLVVIRVLQETKMDVQGVVLTSPCLGVLLAPKLPVRTIAKVLNVVAPKMQFQSNITVEMATRNHEIRDAMENDSLFLRKVSVRWYSELIKAIEVAHEKRDEFPEVPLLLMQACEDKIVDKTRVRNWFDSLKISDKSYKEWPKCYHELFNEYEKDEVFAYAKSFVETHVMQKTEINN</sequence>
<proteinExistence type="predicted"/>
<dbReference type="Proteomes" id="UP001202289">
    <property type="component" value="Unassembled WGS sequence"/>
</dbReference>
<accession>A0ACC6A0V3</accession>
<protein>
    <submittedName>
        <fullName evidence="1">Alpha/beta hydrolase</fullName>
    </submittedName>
</protein>
<evidence type="ECO:0000313" key="1">
    <source>
        <dbReference type="EMBL" id="MCM3734489.1"/>
    </source>
</evidence>
<keyword evidence="1" id="KW-0378">Hydrolase</keyword>
<gene>
    <name evidence="1" type="ORF">M3215_01205</name>
</gene>
<evidence type="ECO:0000313" key="2">
    <source>
        <dbReference type="Proteomes" id="UP001202289"/>
    </source>
</evidence>
<name>A0ACC6A0V3_9BACI</name>
<organism evidence="1 2">
    <name type="scientific">Bacillus cytotoxicus</name>
    <dbReference type="NCBI Taxonomy" id="580165"/>
    <lineage>
        <taxon>Bacteria</taxon>
        <taxon>Bacillati</taxon>
        <taxon>Bacillota</taxon>
        <taxon>Bacilli</taxon>
        <taxon>Bacillales</taxon>
        <taxon>Bacillaceae</taxon>
        <taxon>Bacillus</taxon>
        <taxon>Bacillus cereus group</taxon>
    </lineage>
</organism>
<comment type="caution">
    <text evidence="1">The sequence shown here is derived from an EMBL/GenBank/DDBJ whole genome shotgun (WGS) entry which is preliminary data.</text>
</comment>
<reference evidence="1" key="1">
    <citation type="submission" date="2022-05" db="EMBL/GenBank/DDBJ databases">
        <title>Comparative Genomics of Spacecraft Associated Microbes.</title>
        <authorList>
            <person name="Tran M.T."/>
            <person name="Wright A."/>
            <person name="Seuylemezian A."/>
            <person name="Eisen J."/>
            <person name="Coil D."/>
        </authorList>
    </citation>
    <scope>NUCLEOTIDE SEQUENCE</scope>
    <source>
        <strain evidence="1">FAIRING 10M-2.2</strain>
    </source>
</reference>
<keyword evidence="2" id="KW-1185">Reference proteome</keyword>